<organism evidence="1 2">
    <name type="scientific">Panagrolaimus sp. PS1159</name>
    <dbReference type="NCBI Taxonomy" id="55785"/>
    <lineage>
        <taxon>Eukaryota</taxon>
        <taxon>Metazoa</taxon>
        <taxon>Ecdysozoa</taxon>
        <taxon>Nematoda</taxon>
        <taxon>Chromadorea</taxon>
        <taxon>Rhabditida</taxon>
        <taxon>Tylenchina</taxon>
        <taxon>Panagrolaimomorpha</taxon>
        <taxon>Panagrolaimoidea</taxon>
        <taxon>Panagrolaimidae</taxon>
        <taxon>Panagrolaimus</taxon>
    </lineage>
</organism>
<evidence type="ECO:0000313" key="2">
    <source>
        <dbReference type="WBParaSite" id="PS1159_v2.g9577.t1"/>
    </source>
</evidence>
<reference evidence="2" key="1">
    <citation type="submission" date="2022-11" db="UniProtKB">
        <authorList>
            <consortium name="WormBaseParasite"/>
        </authorList>
    </citation>
    <scope>IDENTIFICATION</scope>
</reference>
<evidence type="ECO:0000313" key="1">
    <source>
        <dbReference type="Proteomes" id="UP000887580"/>
    </source>
</evidence>
<dbReference type="WBParaSite" id="PS1159_v2.g9577.t1">
    <property type="protein sequence ID" value="PS1159_v2.g9577.t1"/>
    <property type="gene ID" value="PS1159_v2.g9577"/>
</dbReference>
<dbReference type="Proteomes" id="UP000887580">
    <property type="component" value="Unplaced"/>
</dbReference>
<proteinExistence type="predicted"/>
<sequence length="118" mass="13277">MSWRTLGIVEVEVTTPLSSVTSTEDNGPVLPSFYELFKDHGIIKEIMPCIAAYLFLLLFGLYGNFSVAYCTFRHKQLHGTCGILLSVGAIGDSVHQFSHFYMLYLMFSGQTFTYLQTC</sequence>
<protein>
    <submittedName>
        <fullName evidence="2">G-protein coupled receptors family 1 profile domain-containing protein</fullName>
    </submittedName>
</protein>
<name>A0AC35GWQ3_9BILA</name>
<accession>A0AC35GWQ3</accession>